<dbReference type="Pfam" id="PF13672">
    <property type="entry name" value="PP2C_2"/>
    <property type="match status" value="1"/>
</dbReference>
<sequence>MISSPSVVHWKGITDRSDLPSHVVVPMRKNICEAATGPDEGVKRILLETADSCEQIWELNTSKERQRAFGEGKSLYHHDSVSGGLLGDPVADVYAVIARENSCILALADGVSWGEKSRLAARCAVAGCLQYLKTHLCTANTTLDIMEILYNSFKSAHEFILKRDGLLTTLCAAVVCQLKDSDKWGLCVLNVGDSLAFTYNKERGVQEVTFGSHCDIESRDMRCPGGSLGPCVGNNPDLRNLTFSFTTLDTGDIVFLTSDGVSDNFDPVISQCETPSFAHTNSLDSTLDEPRVSERTTNASPDESGSDYDLPRAQLYDLAMVKNMTEVIQKESPIDISAVAVCTSLLLHVLGCTQKKRQHREQIQARANHNPNGGEDRIHQGSEREPSRLDCEPPGKLDHAAVVAFEVGLYRGNRRGKPSKVTDNHCKSKNTRPKPGGAEKESRNV</sequence>
<evidence type="ECO:0000256" key="1">
    <source>
        <dbReference type="SAM" id="MobiDB-lite"/>
    </source>
</evidence>
<feature type="domain" description="PPM-type phosphatase" evidence="2">
    <location>
        <begin position="75"/>
        <end position="343"/>
    </location>
</feature>
<evidence type="ECO:0000313" key="4">
    <source>
        <dbReference type="Proteomes" id="UP000275408"/>
    </source>
</evidence>
<accession>A0A3M6TFB8</accession>
<dbReference type="OrthoDB" id="2556847at2759"/>
<organism evidence="3 4">
    <name type="scientific">Pocillopora damicornis</name>
    <name type="common">Cauliflower coral</name>
    <name type="synonym">Millepora damicornis</name>
    <dbReference type="NCBI Taxonomy" id="46731"/>
    <lineage>
        <taxon>Eukaryota</taxon>
        <taxon>Metazoa</taxon>
        <taxon>Cnidaria</taxon>
        <taxon>Anthozoa</taxon>
        <taxon>Hexacorallia</taxon>
        <taxon>Scleractinia</taxon>
        <taxon>Astrocoeniina</taxon>
        <taxon>Pocilloporidae</taxon>
        <taxon>Pocillopora</taxon>
    </lineage>
</organism>
<feature type="region of interest" description="Disordered" evidence="1">
    <location>
        <begin position="360"/>
        <end position="394"/>
    </location>
</feature>
<keyword evidence="4" id="KW-1185">Reference proteome</keyword>
<reference evidence="3 4" key="1">
    <citation type="journal article" date="2018" name="Sci. Rep.">
        <title>Comparative analysis of the Pocillopora damicornis genome highlights role of immune system in coral evolution.</title>
        <authorList>
            <person name="Cunning R."/>
            <person name="Bay R.A."/>
            <person name="Gillette P."/>
            <person name="Baker A.C."/>
            <person name="Traylor-Knowles N."/>
        </authorList>
    </citation>
    <scope>NUCLEOTIDE SEQUENCE [LARGE SCALE GENOMIC DNA]</scope>
    <source>
        <strain evidence="3">RSMAS</strain>
        <tissue evidence="3">Whole animal</tissue>
    </source>
</reference>
<dbReference type="SUPFAM" id="SSF81606">
    <property type="entry name" value="PP2C-like"/>
    <property type="match status" value="1"/>
</dbReference>
<dbReference type="Gene3D" id="3.60.40.10">
    <property type="entry name" value="PPM-type phosphatase domain"/>
    <property type="match status" value="1"/>
</dbReference>
<dbReference type="InterPro" id="IPR036457">
    <property type="entry name" value="PPM-type-like_dom_sf"/>
</dbReference>
<evidence type="ECO:0000259" key="2">
    <source>
        <dbReference type="PROSITE" id="PS51746"/>
    </source>
</evidence>
<dbReference type="InterPro" id="IPR001932">
    <property type="entry name" value="PPM-type_phosphatase-like_dom"/>
</dbReference>
<evidence type="ECO:0000313" key="3">
    <source>
        <dbReference type="EMBL" id="RMX40083.1"/>
    </source>
</evidence>
<dbReference type="InterPro" id="IPR053287">
    <property type="entry name" value="PP2C-like_domain"/>
</dbReference>
<dbReference type="SMART" id="SM00332">
    <property type="entry name" value="PP2Cc"/>
    <property type="match status" value="1"/>
</dbReference>
<dbReference type="PROSITE" id="PS51746">
    <property type="entry name" value="PPM_2"/>
    <property type="match status" value="1"/>
</dbReference>
<dbReference type="AlphaFoldDB" id="A0A3M6TFB8"/>
<protein>
    <recommendedName>
        <fullName evidence="2">PPM-type phosphatase domain-containing protein</fullName>
    </recommendedName>
</protein>
<dbReference type="PANTHER" id="PTHR21586:SF0">
    <property type="entry name" value="PP2C-LIKE DOMAIN-CONTAINING PROTEIN CG9801"/>
    <property type="match status" value="1"/>
</dbReference>
<dbReference type="PANTHER" id="PTHR21586">
    <property type="entry name" value="TIPA"/>
    <property type="match status" value="1"/>
</dbReference>
<dbReference type="EMBL" id="RCHS01003687">
    <property type="protein sequence ID" value="RMX40083.1"/>
    <property type="molecule type" value="Genomic_DNA"/>
</dbReference>
<dbReference type="Proteomes" id="UP000275408">
    <property type="component" value="Unassembled WGS sequence"/>
</dbReference>
<gene>
    <name evidence="3" type="ORF">pdam_00002305</name>
</gene>
<feature type="compositionally biased region" description="Basic and acidic residues" evidence="1">
    <location>
        <begin position="374"/>
        <end position="394"/>
    </location>
</feature>
<name>A0A3M6TFB8_POCDA</name>
<feature type="region of interest" description="Disordered" evidence="1">
    <location>
        <begin position="280"/>
        <end position="310"/>
    </location>
</feature>
<feature type="region of interest" description="Disordered" evidence="1">
    <location>
        <begin position="413"/>
        <end position="445"/>
    </location>
</feature>
<dbReference type="STRING" id="46731.A0A3M6TFB8"/>
<comment type="caution">
    <text evidence="3">The sequence shown here is derived from an EMBL/GenBank/DDBJ whole genome shotgun (WGS) entry which is preliminary data.</text>
</comment>
<proteinExistence type="predicted"/>